<comment type="caution">
    <text evidence="9">The sequence shown here is derived from an EMBL/GenBank/DDBJ whole genome shotgun (WGS) entry which is preliminary data.</text>
</comment>
<dbReference type="InterPro" id="IPR002081">
    <property type="entry name" value="Cryptochrome/DNA_photolyase_1"/>
</dbReference>
<dbReference type="PROSITE" id="PS51645">
    <property type="entry name" value="PHR_CRY_ALPHA_BETA"/>
    <property type="match status" value="1"/>
</dbReference>
<evidence type="ECO:0000256" key="7">
    <source>
        <dbReference type="SAM" id="MobiDB-lite"/>
    </source>
</evidence>
<dbReference type="GO" id="GO:0003677">
    <property type="term" value="F:DNA binding"/>
    <property type="evidence" value="ECO:0007669"/>
    <property type="project" value="TreeGrafter"/>
</dbReference>
<dbReference type="GO" id="GO:0009416">
    <property type="term" value="P:response to light stimulus"/>
    <property type="evidence" value="ECO:0007669"/>
    <property type="project" value="TreeGrafter"/>
</dbReference>
<evidence type="ECO:0000256" key="2">
    <source>
        <dbReference type="ARBA" id="ARBA00005862"/>
    </source>
</evidence>
<keyword evidence="3 6" id="KW-0285">Flavoprotein</keyword>
<evidence type="ECO:0000256" key="6">
    <source>
        <dbReference type="PIRSR" id="PIRSR602081-1"/>
    </source>
</evidence>
<keyword evidence="10" id="KW-1185">Reference proteome</keyword>
<dbReference type="GO" id="GO:0003904">
    <property type="term" value="F:deoxyribodipyrimidine photo-lyase activity"/>
    <property type="evidence" value="ECO:0007669"/>
    <property type="project" value="TreeGrafter"/>
</dbReference>
<dbReference type="GO" id="GO:0071949">
    <property type="term" value="F:FAD binding"/>
    <property type="evidence" value="ECO:0007669"/>
    <property type="project" value="TreeGrafter"/>
</dbReference>
<dbReference type="Pfam" id="PF00875">
    <property type="entry name" value="DNA_photolyase"/>
    <property type="match status" value="1"/>
</dbReference>
<dbReference type="Proteomes" id="UP000246964">
    <property type="component" value="Unassembled WGS sequence"/>
</dbReference>
<protein>
    <submittedName>
        <fullName evidence="9">Deoxyribodipyrimidine photo-lyase family protein (Cryptochrome)</fullName>
    </submittedName>
</protein>
<comment type="similarity">
    <text evidence="2">Belongs to the DNA photolyase class-1 family.</text>
</comment>
<dbReference type="InterPro" id="IPR036134">
    <property type="entry name" value="Crypto/Photolyase_FAD-like_sf"/>
</dbReference>
<keyword evidence="4 6" id="KW-0274">FAD</keyword>
<dbReference type="PANTHER" id="PTHR11455">
    <property type="entry name" value="CRYPTOCHROME"/>
    <property type="match status" value="1"/>
</dbReference>
<feature type="binding site" evidence="6">
    <location>
        <position position="277"/>
    </location>
    <ligand>
        <name>FAD</name>
        <dbReference type="ChEBI" id="CHEBI:57692"/>
    </ligand>
</feature>
<gene>
    <name evidence="9" type="ORF">DET45_1254</name>
</gene>
<evidence type="ECO:0000256" key="5">
    <source>
        <dbReference type="ARBA" id="ARBA00022991"/>
    </source>
</evidence>
<dbReference type="InterPro" id="IPR014729">
    <property type="entry name" value="Rossmann-like_a/b/a_fold"/>
</dbReference>
<dbReference type="PANTHER" id="PTHR11455:SF9">
    <property type="entry name" value="CRYPTOCHROME CIRCADIAN CLOCK 5 ISOFORM X1"/>
    <property type="match status" value="1"/>
</dbReference>
<sequence>MKMSTSVQVVWFKRDLRCVDHAALAAAAKAGPVLALYVIEPNYWQLSDTSNRQWMFVRDALVDLQQQLAALGGQLWLAHGHVLEALSELHQVLPQFVLHSHQEHGNLWTFKRDQAVGRFCRGHQLTWHEYPQFGVVRPVQRRVGRFHEHWFDWMQQAQQTLPEHIAFVPPAWLESTSLRPLTIELLPTNLGTDAYLLRSRQQGGRREGLALLESFLTRRSERYRGSISSPLTAVSSCSRLSPYLAYGCLSLKEIVQATESSRAKTVPIHWRKSLADFSQRLWWHCYFIQRFESNHRMEFQALVPATDKLPRPFDAERFAAWQHGRTGWPMVDACMRYLHVHGWINFRMRAMLVSAATYSLSLPWRPVAEWLAQLFVDYEPGIHFPQVQMQSGHAGNSILRIYNPVMQAQKLDPQGQFVRRWVPELRSIDAMWLFEPWLMPVHLKQQQGIDYPLPLVDFELAHRQLKNDVSQLRKEHDLRPARGFNERRSRTGSRSRSRSRKNAPPDNQLSLFD</sequence>
<evidence type="ECO:0000259" key="8">
    <source>
        <dbReference type="PROSITE" id="PS51645"/>
    </source>
</evidence>
<evidence type="ECO:0000256" key="3">
    <source>
        <dbReference type="ARBA" id="ARBA00022630"/>
    </source>
</evidence>
<dbReference type="OrthoDB" id="9772484at2"/>
<dbReference type="Gene3D" id="1.25.40.80">
    <property type="match status" value="1"/>
</dbReference>
<feature type="compositionally biased region" description="Basic residues" evidence="7">
    <location>
        <begin position="490"/>
        <end position="501"/>
    </location>
</feature>
<organism evidence="9 10">
    <name type="scientific">Pseudidiomarina maritima</name>
    <dbReference type="NCBI Taxonomy" id="519453"/>
    <lineage>
        <taxon>Bacteria</taxon>
        <taxon>Pseudomonadati</taxon>
        <taxon>Pseudomonadota</taxon>
        <taxon>Gammaproteobacteria</taxon>
        <taxon>Alteromonadales</taxon>
        <taxon>Idiomarinaceae</taxon>
        <taxon>Pseudidiomarina</taxon>
    </lineage>
</organism>
<name>A0A317Q0J5_9GAMM</name>
<dbReference type="InterPro" id="IPR036155">
    <property type="entry name" value="Crypto/Photolyase_N_sf"/>
</dbReference>
<dbReference type="InterPro" id="IPR005101">
    <property type="entry name" value="Cryptochr/Photolyase_FAD-bd"/>
</dbReference>
<dbReference type="Gene3D" id="3.40.50.620">
    <property type="entry name" value="HUPs"/>
    <property type="match status" value="1"/>
</dbReference>
<dbReference type="SUPFAM" id="SSF52425">
    <property type="entry name" value="Cryptochrome/photolyase, N-terminal domain"/>
    <property type="match status" value="1"/>
</dbReference>
<reference evidence="9 10" key="1">
    <citation type="submission" date="2018-05" db="EMBL/GenBank/DDBJ databases">
        <title>Freshwater and sediment microbial communities from various areas in North America, analyzing microbe dynamics in response to fracking.</title>
        <authorList>
            <person name="Lamendella R."/>
        </authorList>
    </citation>
    <scope>NUCLEOTIDE SEQUENCE [LARGE SCALE GENOMIC DNA]</scope>
    <source>
        <strain evidence="9 10">125B1</strain>
    </source>
</reference>
<keyword evidence="5" id="KW-0157">Chromophore</keyword>
<dbReference type="PROSITE" id="PS00394">
    <property type="entry name" value="DNA_PHOTOLYASES_1_1"/>
    <property type="match status" value="1"/>
</dbReference>
<dbReference type="Pfam" id="PF03441">
    <property type="entry name" value="FAD_binding_7"/>
    <property type="match status" value="1"/>
</dbReference>
<evidence type="ECO:0000313" key="10">
    <source>
        <dbReference type="Proteomes" id="UP000246964"/>
    </source>
</evidence>
<evidence type="ECO:0000256" key="4">
    <source>
        <dbReference type="ARBA" id="ARBA00022827"/>
    </source>
</evidence>
<comment type="cofactor">
    <cofactor evidence="1">
        <name>(6R)-5,10-methylene-5,6,7,8-tetrahydrofolate</name>
        <dbReference type="ChEBI" id="CHEBI:15636"/>
    </cofactor>
</comment>
<accession>A0A317Q0J5</accession>
<feature type="region of interest" description="Disordered" evidence="7">
    <location>
        <begin position="471"/>
        <end position="513"/>
    </location>
</feature>
<dbReference type="InterPro" id="IPR006050">
    <property type="entry name" value="DNA_photolyase_N"/>
</dbReference>
<dbReference type="InterPro" id="IPR018394">
    <property type="entry name" value="DNA_photolyase_1_CS_C"/>
</dbReference>
<dbReference type="GO" id="GO:0006139">
    <property type="term" value="P:nucleobase-containing compound metabolic process"/>
    <property type="evidence" value="ECO:0007669"/>
    <property type="project" value="UniProtKB-ARBA"/>
</dbReference>
<evidence type="ECO:0000313" key="9">
    <source>
        <dbReference type="EMBL" id="PWW07869.1"/>
    </source>
</evidence>
<keyword evidence="9" id="KW-0456">Lyase</keyword>
<dbReference type="Gene3D" id="1.10.579.10">
    <property type="entry name" value="DNA Cyclobutane Dipyrimidine Photolyase, subunit A, domain 3"/>
    <property type="match status" value="1"/>
</dbReference>
<dbReference type="EMBL" id="QGTT01000025">
    <property type="protein sequence ID" value="PWW07869.1"/>
    <property type="molecule type" value="Genomic_DNA"/>
</dbReference>
<feature type="compositionally biased region" description="Basic and acidic residues" evidence="7">
    <location>
        <begin position="471"/>
        <end position="489"/>
    </location>
</feature>
<feature type="domain" description="Photolyase/cryptochrome alpha/beta" evidence="8">
    <location>
        <begin position="6"/>
        <end position="135"/>
    </location>
</feature>
<dbReference type="GO" id="GO:0006950">
    <property type="term" value="P:response to stress"/>
    <property type="evidence" value="ECO:0007669"/>
    <property type="project" value="UniProtKB-ARBA"/>
</dbReference>
<evidence type="ECO:0000256" key="1">
    <source>
        <dbReference type="ARBA" id="ARBA00001932"/>
    </source>
</evidence>
<dbReference type="SUPFAM" id="SSF48173">
    <property type="entry name" value="Cryptochrome/photolyase FAD-binding domain"/>
    <property type="match status" value="1"/>
</dbReference>
<dbReference type="AlphaFoldDB" id="A0A317Q0J5"/>
<comment type="cofactor">
    <cofactor evidence="6">
        <name>FAD</name>
        <dbReference type="ChEBI" id="CHEBI:57692"/>
    </cofactor>
    <text evidence="6">Binds 1 FAD per subunit.</text>
</comment>
<feature type="binding site" evidence="6">
    <location>
        <position position="223"/>
    </location>
    <ligand>
        <name>FAD</name>
        <dbReference type="ChEBI" id="CHEBI:57692"/>
    </ligand>
</feature>
<proteinExistence type="inferred from homology"/>